<dbReference type="InterPro" id="IPR020596">
    <property type="entry name" value="rRNA_Ade_Mease_Trfase_CS"/>
</dbReference>
<evidence type="ECO:0000313" key="17">
    <source>
        <dbReference type="EMBL" id="RUP49495.1"/>
    </source>
</evidence>
<dbReference type="InterPro" id="IPR023165">
    <property type="entry name" value="rRNA_Ade_diMease-like_C"/>
</dbReference>
<evidence type="ECO:0000256" key="5">
    <source>
        <dbReference type="ARBA" id="ARBA00022552"/>
    </source>
</evidence>
<organism evidence="17 18">
    <name type="scientific">Jimgerdemannia flammicorona</name>
    <dbReference type="NCBI Taxonomy" id="994334"/>
    <lineage>
        <taxon>Eukaryota</taxon>
        <taxon>Fungi</taxon>
        <taxon>Fungi incertae sedis</taxon>
        <taxon>Mucoromycota</taxon>
        <taxon>Mucoromycotina</taxon>
        <taxon>Endogonomycetes</taxon>
        <taxon>Endogonales</taxon>
        <taxon>Endogonaceae</taxon>
        <taxon>Jimgerdemannia</taxon>
    </lineage>
</organism>
<keyword evidence="6 15" id="KW-0489">Methyltransferase</keyword>
<comment type="caution">
    <text evidence="17">The sequence shown here is derived from an EMBL/GenBank/DDBJ whole genome shotgun (WGS) entry which is preliminary data.</text>
</comment>
<dbReference type="Gene3D" id="3.40.50.150">
    <property type="entry name" value="Vaccinia Virus protein VP39"/>
    <property type="match status" value="1"/>
</dbReference>
<name>A0A433DFC5_9FUNG</name>
<evidence type="ECO:0000256" key="9">
    <source>
        <dbReference type="ARBA" id="ARBA00022884"/>
    </source>
</evidence>
<feature type="binding site" evidence="15">
    <location>
        <position position="28"/>
    </location>
    <ligand>
        <name>S-adenosyl-L-methionine</name>
        <dbReference type="ChEBI" id="CHEBI:59789"/>
    </ligand>
</feature>
<dbReference type="InterPro" id="IPR011530">
    <property type="entry name" value="rRNA_adenine_dimethylase"/>
</dbReference>
<feature type="binding site" evidence="15">
    <location>
        <position position="78"/>
    </location>
    <ligand>
        <name>S-adenosyl-L-methionine</name>
        <dbReference type="ChEBI" id="CHEBI:59789"/>
    </ligand>
</feature>
<keyword evidence="7 15" id="KW-0808">Transferase</keyword>
<dbReference type="SUPFAM" id="SSF53335">
    <property type="entry name" value="S-adenosyl-L-methionine-dependent methyltransferases"/>
    <property type="match status" value="1"/>
</dbReference>
<feature type="binding site" evidence="15">
    <location>
        <position position="56"/>
    </location>
    <ligand>
        <name>S-adenosyl-L-methionine</name>
        <dbReference type="ChEBI" id="CHEBI:59789"/>
    </ligand>
</feature>
<evidence type="ECO:0000256" key="11">
    <source>
        <dbReference type="ARBA" id="ARBA00030500"/>
    </source>
</evidence>
<gene>
    <name evidence="17" type="ORF">BC936DRAFT_142396</name>
</gene>
<evidence type="ECO:0000256" key="8">
    <source>
        <dbReference type="ARBA" id="ARBA00022691"/>
    </source>
</evidence>
<dbReference type="CDD" id="cd02440">
    <property type="entry name" value="AdoMet_MTases"/>
    <property type="match status" value="1"/>
</dbReference>
<evidence type="ECO:0000256" key="2">
    <source>
        <dbReference type="ARBA" id="ARBA00012302"/>
    </source>
</evidence>
<dbReference type="PROSITE" id="PS01131">
    <property type="entry name" value="RRNA_A_DIMETH"/>
    <property type="match status" value="1"/>
</dbReference>
<evidence type="ECO:0000256" key="3">
    <source>
        <dbReference type="ARBA" id="ARBA00013836"/>
    </source>
</evidence>
<dbReference type="GO" id="GO:0005759">
    <property type="term" value="C:mitochondrial matrix"/>
    <property type="evidence" value="ECO:0007669"/>
    <property type="project" value="TreeGrafter"/>
</dbReference>
<dbReference type="PROSITE" id="PS51689">
    <property type="entry name" value="SAM_RNA_A_N6_MT"/>
    <property type="match status" value="1"/>
</dbReference>
<dbReference type="Proteomes" id="UP000268093">
    <property type="component" value="Unassembled WGS sequence"/>
</dbReference>
<dbReference type="SMART" id="SM00650">
    <property type="entry name" value="rADc"/>
    <property type="match status" value="1"/>
</dbReference>
<comment type="similarity">
    <text evidence="15">Belongs to the class I-like SAM-binding methyltransferase superfamily. rRNA adenine N(6)-methyltransferase family.</text>
</comment>
<keyword evidence="18" id="KW-1185">Reference proteome</keyword>
<dbReference type="GO" id="GO:0034246">
    <property type="term" value="F:mitochondrial transcription factor activity"/>
    <property type="evidence" value="ECO:0007669"/>
    <property type="project" value="TreeGrafter"/>
</dbReference>
<sequence length="321" mass="35635">MPALPRLPVVRELIKIYGISAKSELGQNFIFDKNITDKIVSSAFISPTDVLVVEVGPGPGLLTRSILDAGARNVVAVEKDARFIPTLTQLTEASEDRLKILHGNMLKIPHTDILNAANISPPSLTSPSPQGNLGDIHIVGNLPFNVASPLLLQFLRMLSQRKGLFGVGARVRMTFMFQKEVGKTLTANIGTEHRGRFSVMAQSLCDVRTIYEVPSKVFFPVPKVDASVVQFVPRMDNTLDAAEYEMLENVLRYFFTKRRKTIGNILNRLAKRVPATGPLLPALLATGQAYHQAQRPENLTNEQYGEIARWIRKREIEIPLS</sequence>
<evidence type="ECO:0000256" key="15">
    <source>
        <dbReference type="PROSITE-ProRule" id="PRU01026"/>
    </source>
</evidence>
<dbReference type="EC" id="2.1.1.183" evidence="2"/>
<accession>A0A433DFC5</accession>
<keyword evidence="5" id="KW-0698">rRNA processing</keyword>
<dbReference type="GO" id="GO:0003723">
    <property type="term" value="F:RNA binding"/>
    <property type="evidence" value="ECO:0007669"/>
    <property type="project" value="UniProtKB-UniRule"/>
</dbReference>
<dbReference type="GO" id="GO:0052909">
    <property type="term" value="F:18S rRNA (adenine(1779)-N(6)/adenine(1780)-N(6))-dimethyltransferase activity"/>
    <property type="evidence" value="ECO:0007669"/>
    <property type="project" value="UniProtKB-EC"/>
</dbReference>
<evidence type="ECO:0000256" key="4">
    <source>
        <dbReference type="ARBA" id="ARBA00015387"/>
    </source>
</evidence>
<dbReference type="GO" id="GO:0006391">
    <property type="term" value="P:transcription initiation at mitochondrial promoter"/>
    <property type="evidence" value="ECO:0007669"/>
    <property type="project" value="TreeGrafter"/>
</dbReference>
<dbReference type="OrthoDB" id="16079at2759"/>
<evidence type="ECO:0000256" key="13">
    <source>
        <dbReference type="ARBA" id="ARBA00032805"/>
    </source>
</evidence>
<evidence type="ECO:0000256" key="14">
    <source>
        <dbReference type="ARBA" id="ARBA00049478"/>
    </source>
</evidence>
<feature type="binding site" evidence="15">
    <location>
        <position position="30"/>
    </location>
    <ligand>
        <name>S-adenosyl-L-methionine</name>
        <dbReference type="ChEBI" id="CHEBI:59789"/>
    </ligand>
</feature>
<evidence type="ECO:0000256" key="1">
    <source>
        <dbReference type="ARBA" id="ARBA00002977"/>
    </source>
</evidence>
<keyword evidence="8 15" id="KW-0949">S-adenosyl-L-methionine</keyword>
<dbReference type="Pfam" id="PF00398">
    <property type="entry name" value="RrnaAD"/>
    <property type="match status" value="1"/>
</dbReference>
<dbReference type="EMBL" id="RBNI01002257">
    <property type="protein sequence ID" value="RUP49495.1"/>
    <property type="molecule type" value="Genomic_DNA"/>
</dbReference>
<keyword evidence="9 15" id="KW-0694">RNA-binding</keyword>
<evidence type="ECO:0000313" key="18">
    <source>
        <dbReference type="Proteomes" id="UP000268093"/>
    </source>
</evidence>
<evidence type="ECO:0000259" key="16">
    <source>
        <dbReference type="SMART" id="SM00650"/>
    </source>
</evidence>
<comment type="catalytic activity">
    <reaction evidence="14">
        <text>adenosine(1779)/adenosine(1780) in 18S rRNA + 4 S-adenosyl-L-methionine = N(6)-dimethyladenosine(1779)/N(6)-dimethyladenosine(1780) in 18S rRNA + 4 S-adenosyl-L-homocysteine + 4 H(+)</text>
        <dbReference type="Rhea" id="RHEA:42780"/>
        <dbReference type="Rhea" id="RHEA-COMP:10234"/>
        <dbReference type="Rhea" id="RHEA-COMP:10236"/>
        <dbReference type="ChEBI" id="CHEBI:15378"/>
        <dbReference type="ChEBI" id="CHEBI:57856"/>
        <dbReference type="ChEBI" id="CHEBI:59789"/>
        <dbReference type="ChEBI" id="CHEBI:74411"/>
        <dbReference type="ChEBI" id="CHEBI:74493"/>
        <dbReference type="EC" id="2.1.1.183"/>
    </reaction>
</comment>
<dbReference type="AlphaFoldDB" id="A0A433DFC5"/>
<dbReference type="InterPro" id="IPR020598">
    <property type="entry name" value="rRNA_Ade_methylase_Trfase_N"/>
</dbReference>
<feature type="binding site" evidence="15">
    <location>
        <position position="141"/>
    </location>
    <ligand>
        <name>S-adenosyl-L-methionine</name>
        <dbReference type="ChEBI" id="CHEBI:59789"/>
    </ligand>
</feature>
<dbReference type="InterPro" id="IPR029063">
    <property type="entry name" value="SAM-dependent_MTases_sf"/>
</dbReference>
<evidence type="ECO:0000256" key="12">
    <source>
        <dbReference type="ARBA" id="ARBA00032445"/>
    </source>
</evidence>
<proteinExistence type="inferred from homology"/>
<evidence type="ECO:0000256" key="7">
    <source>
        <dbReference type="ARBA" id="ARBA00022679"/>
    </source>
</evidence>
<evidence type="ECO:0000256" key="10">
    <source>
        <dbReference type="ARBA" id="ARBA00024915"/>
    </source>
</evidence>
<protein>
    <recommendedName>
        <fullName evidence="4">Dimethyladenosine transferase</fullName>
        <ecNumber evidence="2">2.1.1.183</ecNumber>
    </recommendedName>
    <alternativeName>
        <fullName evidence="12">18S rRNA (adenine(1779)-N(6)/adenine(1780)-N(6))-dimethyltransferase</fullName>
    </alternativeName>
    <alternativeName>
        <fullName evidence="11">18S rRNA dimethylase</fullName>
    </alternativeName>
    <alternativeName>
        <fullName evidence="3">Mitochondrial transcription factor 1</fullName>
    </alternativeName>
    <alternativeName>
        <fullName evidence="13">S-adenosylmethionine-6-N', N'-adenosyl(rRNA) dimethyltransferase</fullName>
    </alternativeName>
</protein>
<feature type="domain" description="Ribosomal RNA adenine methylase transferase N-terminal" evidence="16">
    <location>
        <begin position="35"/>
        <end position="235"/>
    </location>
</feature>
<comment type="caution">
    <text evidence="15">Lacks conserved residue(s) required for the propagation of feature annotation.</text>
</comment>
<evidence type="ECO:0000256" key="6">
    <source>
        <dbReference type="ARBA" id="ARBA00022603"/>
    </source>
</evidence>
<comment type="function">
    <text evidence="1">Specifically dimethylates two adjacent adenosines in the loop of a conserved hairpin near the 3'-end of 18S rRNA in the 40S particle.</text>
</comment>
<dbReference type="NCBIfam" id="TIGR00755">
    <property type="entry name" value="ksgA"/>
    <property type="match status" value="1"/>
</dbReference>
<reference evidence="17 18" key="1">
    <citation type="journal article" date="2018" name="New Phytol.">
        <title>Phylogenomics of Endogonaceae and evolution of mycorrhizas within Mucoromycota.</title>
        <authorList>
            <person name="Chang Y."/>
            <person name="Desiro A."/>
            <person name="Na H."/>
            <person name="Sandor L."/>
            <person name="Lipzen A."/>
            <person name="Clum A."/>
            <person name="Barry K."/>
            <person name="Grigoriev I.V."/>
            <person name="Martin F.M."/>
            <person name="Stajich J.E."/>
            <person name="Smith M.E."/>
            <person name="Bonito G."/>
            <person name="Spatafora J.W."/>
        </authorList>
    </citation>
    <scope>NUCLEOTIDE SEQUENCE [LARGE SCALE GENOMIC DNA]</scope>
    <source>
        <strain evidence="17 18">GMNB39</strain>
    </source>
</reference>
<dbReference type="InterPro" id="IPR001737">
    <property type="entry name" value="KsgA/Erm"/>
</dbReference>
<dbReference type="Gene3D" id="1.10.8.100">
    <property type="entry name" value="Ribosomal RNA adenine dimethylase-like, domain 2"/>
    <property type="match status" value="1"/>
</dbReference>
<comment type="function">
    <text evidence="10">Mitochondrial transcription factor that confers selective promoter recognition on the core subunit of the yeast mitochondrial RNA polymerase. Interacts with DNA in a non-specific manner.</text>
</comment>